<dbReference type="AlphaFoldDB" id="A0A2T1LTJ7"/>
<dbReference type="SUPFAM" id="SSF51120">
    <property type="entry name" value="beta-Roll"/>
    <property type="match status" value="1"/>
</dbReference>
<dbReference type="Pfam" id="PF00353">
    <property type="entry name" value="HemolysinCabind"/>
    <property type="match status" value="2"/>
</dbReference>
<dbReference type="PRINTS" id="PR00313">
    <property type="entry name" value="CABNDNGRPT"/>
</dbReference>
<dbReference type="OrthoDB" id="512723at2"/>
<keyword evidence="4" id="KW-1185">Reference proteome</keyword>
<accession>A0A2T1LTJ7</accession>
<dbReference type="PROSITE" id="PS00330">
    <property type="entry name" value="HEMOLYSIN_CALCIUM"/>
    <property type="match status" value="1"/>
</dbReference>
<dbReference type="InterPro" id="IPR001343">
    <property type="entry name" value="Hemolysn_Ca-bd"/>
</dbReference>
<dbReference type="EMBL" id="PXOH01000027">
    <property type="protein sequence ID" value="PSF34231.1"/>
    <property type="molecule type" value="Genomic_DNA"/>
</dbReference>
<evidence type="ECO:0000313" key="3">
    <source>
        <dbReference type="EMBL" id="PSF34231.1"/>
    </source>
</evidence>
<comment type="subcellular location">
    <subcellularLocation>
        <location evidence="1">Secreted</location>
    </subcellularLocation>
</comment>
<proteinExistence type="predicted"/>
<evidence type="ECO:0000256" key="1">
    <source>
        <dbReference type="ARBA" id="ARBA00004613"/>
    </source>
</evidence>
<dbReference type="PANTHER" id="PTHR38340">
    <property type="entry name" value="S-LAYER PROTEIN"/>
    <property type="match status" value="1"/>
</dbReference>
<dbReference type="InterPro" id="IPR018511">
    <property type="entry name" value="Hemolysin-typ_Ca-bd_CS"/>
</dbReference>
<name>A0A2T1LTJ7_9CHRO</name>
<sequence length="214" mass="22629">MTQILGNESDNFLIGNLTVATNETIKAFAGNDTLEGIGGRDTLLGGKDDDYLFGGVGNDLLSGDGDSITRNSNGSYSLNSNADKGNDVLIGGKGTDILVGWGDDTLVGGGPNRYSSQLISNLGNDPFATSITPDGQRDTFVALNKDQVDYTLTIADYEVGIDRIDLRAFGVTSVNGFEEIQDKGSFFELKTPTVGQAELVLRINADPSTLTYIA</sequence>
<dbReference type="InterPro" id="IPR011049">
    <property type="entry name" value="Serralysin-like_metalloprot_C"/>
</dbReference>
<dbReference type="RefSeq" id="WP_106458513.1">
    <property type="nucleotide sequence ID" value="NZ_PXOH01000027.1"/>
</dbReference>
<dbReference type="Proteomes" id="UP000239001">
    <property type="component" value="Unassembled WGS sequence"/>
</dbReference>
<evidence type="ECO:0000256" key="2">
    <source>
        <dbReference type="ARBA" id="ARBA00022525"/>
    </source>
</evidence>
<dbReference type="PANTHER" id="PTHR38340:SF1">
    <property type="entry name" value="S-LAYER PROTEIN"/>
    <property type="match status" value="1"/>
</dbReference>
<reference evidence="3 4" key="1">
    <citation type="submission" date="2018-03" db="EMBL/GenBank/DDBJ databases">
        <title>The ancient ancestry and fast evolution of plastids.</title>
        <authorList>
            <person name="Moore K.R."/>
            <person name="Magnabosco C."/>
            <person name="Momper L."/>
            <person name="Gold D.A."/>
            <person name="Bosak T."/>
            <person name="Fournier G.P."/>
        </authorList>
    </citation>
    <scope>NUCLEOTIDE SEQUENCE [LARGE SCALE GENOMIC DNA]</scope>
    <source>
        <strain evidence="3 4">CCALA 016</strain>
    </source>
</reference>
<dbReference type="InterPro" id="IPR050557">
    <property type="entry name" value="RTX_toxin/Mannuronan_C5-epim"/>
</dbReference>
<organism evidence="3 4">
    <name type="scientific">Aphanothece hegewaldii CCALA 016</name>
    <dbReference type="NCBI Taxonomy" id="2107694"/>
    <lineage>
        <taxon>Bacteria</taxon>
        <taxon>Bacillati</taxon>
        <taxon>Cyanobacteriota</taxon>
        <taxon>Cyanophyceae</taxon>
        <taxon>Oscillatoriophycideae</taxon>
        <taxon>Chroococcales</taxon>
        <taxon>Aphanothecaceae</taxon>
        <taxon>Aphanothece</taxon>
    </lineage>
</organism>
<protein>
    <submittedName>
        <fullName evidence="3">Calcium-binding protein</fullName>
    </submittedName>
</protein>
<dbReference type="Gene3D" id="2.150.10.10">
    <property type="entry name" value="Serralysin-like metalloprotease, C-terminal"/>
    <property type="match status" value="2"/>
</dbReference>
<dbReference type="GO" id="GO:0005576">
    <property type="term" value="C:extracellular region"/>
    <property type="evidence" value="ECO:0007669"/>
    <property type="project" value="UniProtKB-SubCell"/>
</dbReference>
<dbReference type="GO" id="GO:0005509">
    <property type="term" value="F:calcium ion binding"/>
    <property type="evidence" value="ECO:0007669"/>
    <property type="project" value="InterPro"/>
</dbReference>
<reference evidence="3 4" key="2">
    <citation type="submission" date="2018-03" db="EMBL/GenBank/DDBJ databases">
        <authorList>
            <person name="Keele B.F."/>
        </authorList>
    </citation>
    <scope>NUCLEOTIDE SEQUENCE [LARGE SCALE GENOMIC DNA]</scope>
    <source>
        <strain evidence="3 4">CCALA 016</strain>
    </source>
</reference>
<evidence type="ECO:0000313" key="4">
    <source>
        <dbReference type="Proteomes" id="UP000239001"/>
    </source>
</evidence>
<keyword evidence="2" id="KW-0964">Secreted</keyword>
<gene>
    <name evidence="3" type="ORF">C7H19_19065</name>
</gene>
<comment type="caution">
    <text evidence="3">The sequence shown here is derived from an EMBL/GenBank/DDBJ whole genome shotgun (WGS) entry which is preliminary data.</text>
</comment>